<dbReference type="EMBL" id="AWWV01000896">
    <property type="protein sequence ID" value="OMP11771.1"/>
    <property type="molecule type" value="Genomic_DNA"/>
</dbReference>
<dbReference type="GO" id="GO:0003676">
    <property type="term" value="F:nucleic acid binding"/>
    <property type="evidence" value="ECO:0007669"/>
    <property type="project" value="InterPro"/>
</dbReference>
<evidence type="ECO:0000259" key="1">
    <source>
        <dbReference type="PROSITE" id="PS50994"/>
    </source>
</evidence>
<dbReference type="InterPro" id="IPR001584">
    <property type="entry name" value="Integrase_cat-core"/>
</dbReference>
<accession>A0A1R3KXG0</accession>
<dbReference type="PANTHER" id="PTHR45835:SF99">
    <property type="entry name" value="CHROMO DOMAIN-CONTAINING PROTEIN-RELATED"/>
    <property type="match status" value="1"/>
</dbReference>
<evidence type="ECO:0000313" key="2">
    <source>
        <dbReference type="EMBL" id="OMP11771.1"/>
    </source>
</evidence>
<keyword evidence="3" id="KW-1185">Reference proteome</keyword>
<dbReference type="AlphaFoldDB" id="A0A1R3KXG0"/>
<proteinExistence type="predicted"/>
<protein>
    <submittedName>
        <fullName evidence="2">Integrase, catalytic core</fullName>
    </submittedName>
</protein>
<comment type="caution">
    <text evidence="2">The sequence shown here is derived from an EMBL/GenBank/DDBJ whole genome shotgun (WGS) entry which is preliminary data.</text>
</comment>
<sequence>MARITSYLPQLVGIHSAGANLIGGYEGTLLARFEVRPTLVDQIRDSQEVDEKLSAELEKLYLGMPNEYSLREDGVKTEHQSPAGTLQPLPIPKWKWEHITMDFIVGLPRTRQGHDTIWVVVDRLTKSTHFLPMRATFSIEKLARLYVSEVVRLHDVPVSIVSDRDPRFTSRFWPKLQHALGTRLKFSTAFHPQTDAEFAYNNSYQASICMAPYEELYGRKCRTPVCWDEVGERKLFNVGLIDDMVEKVKMIQDRLKVAQDRQKSYADHRRRDLEFEVGDVVFLKVSPWKGVIRFRKGRKLAPRYIGPFEIVERIGPVAY</sequence>
<dbReference type="Gene3D" id="3.30.420.10">
    <property type="entry name" value="Ribonuclease H-like superfamily/Ribonuclease H"/>
    <property type="match status" value="1"/>
</dbReference>
<dbReference type="OMA" id="ERTICSI"/>
<name>A0A1R3KXG0_COCAP</name>
<dbReference type="OrthoDB" id="1738613at2759"/>
<dbReference type="Proteomes" id="UP000188268">
    <property type="component" value="Unassembled WGS sequence"/>
</dbReference>
<evidence type="ECO:0000313" key="3">
    <source>
        <dbReference type="Proteomes" id="UP000188268"/>
    </source>
</evidence>
<feature type="domain" description="Integrase catalytic" evidence="1">
    <location>
        <begin position="86"/>
        <end position="204"/>
    </location>
</feature>
<dbReference type="Gramene" id="OMP11771">
    <property type="protein sequence ID" value="OMP11771"/>
    <property type="gene ID" value="CCACVL1_00278"/>
</dbReference>
<reference evidence="2 3" key="1">
    <citation type="submission" date="2013-09" db="EMBL/GenBank/DDBJ databases">
        <title>Corchorus capsularis genome sequencing.</title>
        <authorList>
            <person name="Alam M."/>
            <person name="Haque M.S."/>
            <person name="Islam M.S."/>
            <person name="Emdad E.M."/>
            <person name="Islam M.M."/>
            <person name="Ahmed B."/>
            <person name="Halim A."/>
            <person name="Hossen Q.M.M."/>
            <person name="Hossain M.Z."/>
            <person name="Ahmed R."/>
            <person name="Khan M.M."/>
            <person name="Islam R."/>
            <person name="Rashid M.M."/>
            <person name="Khan S.A."/>
            <person name="Rahman M.S."/>
            <person name="Alam M."/>
        </authorList>
    </citation>
    <scope>NUCLEOTIDE SEQUENCE [LARGE SCALE GENOMIC DNA]</scope>
    <source>
        <strain evidence="3">cv. CVL-1</strain>
        <tissue evidence="2">Whole seedling</tissue>
    </source>
</reference>
<gene>
    <name evidence="2" type="ORF">CCACVL1_00278</name>
</gene>
<dbReference type="Pfam" id="PF24626">
    <property type="entry name" value="SH3_Tf2-1"/>
    <property type="match status" value="1"/>
</dbReference>
<organism evidence="2 3">
    <name type="scientific">Corchorus capsularis</name>
    <name type="common">Jute</name>
    <dbReference type="NCBI Taxonomy" id="210143"/>
    <lineage>
        <taxon>Eukaryota</taxon>
        <taxon>Viridiplantae</taxon>
        <taxon>Streptophyta</taxon>
        <taxon>Embryophyta</taxon>
        <taxon>Tracheophyta</taxon>
        <taxon>Spermatophyta</taxon>
        <taxon>Magnoliopsida</taxon>
        <taxon>eudicotyledons</taxon>
        <taxon>Gunneridae</taxon>
        <taxon>Pentapetalae</taxon>
        <taxon>rosids</taxon>
        <taxon>malvids</taxon>
        <taxon>Malvales</taxon>
        <taxon>Malvaceae</taxon>
        <taxon>Grewioideae</taxon>
        <taxon>Apeibeae</taxon>
        <taxon>Corchorus</taxon>
    </lineage>
</organism>
<dbReference type="STRING" id="210143.A0A1R3KXG0"/>
<dbReference type="PANTHER" id="PTHR45835">
    <property type="entry name" value="YALI0A06105P"/>
    <property type="match status" value="1"/>
</dbReference>
<dbReference type="InterPro" id="IPR036397">
    <property type="entry name" value="RNaseH_sf"/>
</dbReference>
<dbReference type="GO" id="GO:0015074">
    <property type="term" value="P:DNA integration"/>
    <property type="evidence" value="ECO:0007669"/>
    <property type="project" value="InterPro"/>
</dbReference>
<dbReference type="InterPro" id="IPR012337">
    <property type="entry name" value="RNaseH-like_sf"/>
</dbReference>
<dbReference type="PROSITE" id="PS50994">
    <property type="entry name" value="INTEGRASE"/>
    <property type="match status" value="1"/>
</dbReference>
<dbReference type="InterPro" id="IPR056924">
    <property type="entry name" value="SH3_Tf2-1"/>
</dbReference>
<dbReference type="SUPFAM" id="SSF53098">
    <property type="entry name" value="Ribonuclease H-like"/>
    <property type="match status" value="1"/>
</dbReference>